<dbReference type="InterPro" id="IPR049452">
    <property type="entry name" value="Anoctamin_TM"/>
</dbReference>
<organism evidence="3">
    <name type="scientific">Zooxanthella nutricula</name>
    <dbReference type="NCBI Taxonomy" id="1333877"/>
    <lineage>
        <taxon>Eukaryota</taxon>
        <taxon>Sar</taxon>
        <taxon>Alveolata</taxon>
        <taxon>Dinophyceae</taxon>
        <taxon>Peridiniales</taxon>
        <taxon>Peridiniales incertae sedis</taxon>
        <taxon>Zooxanthella</taxon>
    </lineage>
</organism>
<name>A0A7S2JXD2_9DINO</name>
<keyword evidence="1" id="KW-1133">Transmembrane helix</keyword>
<sequence>MEVVYPAPGAGPSLLVVSPHTSCATDPADFVPFEVAEDAKATAADPRVDSTLGCFCRQQSRRNLAAFLAPPHVTPAERLCRQWSEALVKQYGQMIGSVLAVLVLNQVLLVIYSVFIKWERPSTVSELTQSQLWKLFLSQFVNTALVIALIHANFKDTADSFPVLKVFSIGTGDYHDFNAQWFTVVGATLVLTIILQVFTTTIPPLARSYVVAPLLARFYSRRKVTQEAMNAVYMMPPWNLSLRLAQTLNVIFCILMYSGGMPILYPVGFVYCLVAYWLDKWCLLKGSRRPPAYTEDIHDFSMHLLPWAVFLHVAVAGWVYGNQALFPSRWSSLRPIAEVVFGISESKYVEVMDAYRTDPSRSVDMEFTAARFLDFSREGAWLLLLIFLACAVYYVVYYTWLLLLRPFLRPVLILLAECAGGLCPGRCGRRIDQSEEMSQPFAEAQRVMESKGMATSYALADSEFYRRAYIALQHTHQRVHALKAAEKAELSDKSAEMIL</sequence>
<dbReference type="PANTHER" id="PTHR13018">
    <property type="entry name" value="PROBABLE MEMBRANE PROTEIN DUF221-RELATED"/>
    <property type="match status" value="1"/>
</dbReference>
<dbReference type="EMBL" id="HBGW01036434">
    <property type="protein sequence ID" value="CAD9560289.1"/>
    <property type="molecule type" value="Transcribed_RNA"/>
</dbReference>
<feature type="transmembrane region" description="Helical" evidence="1">
    <location>
        <begin position="135"/>
        <end position="154"/>
    </location>
</feature>
<gene>
    <name evidence="3" type="ORF">BRAN1462_LOCUS23056</name>
</gene>
<evidence type="ECO:0000259" key="2">
    <source>
        <dbReference type="Pfam" id="PF04547"/>
    </source>
</evidence>
<dbReference type="GO" id="GO:0005886">
    <property type="term" value="C:plasma membrane"/>
    <property type="evidence" value="ECO:0007669"/>
    <property type="project" value="TreeGrafter"/>
</dbReference>
<feature type="transmembrane region" description="Helical" evidence="1">
    <location>
        <begin position="94"/>
        <end position="115"/>
    </location>
</feature>
<dbReference type="GO" id="GO:0005227">
    <property type="term" value="F:calcium-activated cation channel activity"/>
    <property type="evidence" value="ECO:0007669"/>
    <property type="project" value="InterPro"/>
</dbReference>
<accession>A0A7S2JXD2</accession>
<dbReference type="AlphaFoldDB" id="A0A7S2JXD2"/>
<keyword evidence="1" id="KW-0812">Transmembrane</keyword>
<evidence type="ECO:0000256" key="1">
    <source>
        <dbReference type="SAM" id="Phobius"/>
    </source>
</evidence>
<feature type="domain" description="Anoctamin transmembrane" evidence="2">
    <location>
        <begin position="91"/>
        <end position="300"/>
    </location>
</feature>
<keyword evidence="1" id="KW-0472">Membrane</keyword>
<feature type="transmembrane region" description="Helical" evidence="1">
    <location>
        <begin position="304"/>
        <end position="321"/>
    </location>
</feature>
<protein>
    <recommendedName>
        <fullName evidence="2">Anoctamin transmembrane domain-containing protein</fullName>
    </recommendedName>
</protein>
<dbReference type="PANTHER" id="PTHR13018:SF135">
    <property type="entry name" value="CSC1_OSCA1-LIKE 7TM REGION DOMAIN-CONTAINING PROTEIN"/>
    <property type="match status" value="1"/>
</dbReference>
<feature type="transmembrane region" description="Helical" evidence="1">
    <location>
        <begin position="380"/>
        <end position="404"/>
    </location>
</feature>
<reference evidence="3" key="1">
    <citation type="submission" date="2021-01" db="EMBL/GenBank/DDBJ databases">
        <authorList>
            <person name="Corre E."/>
            <person name="Pelletier E."/>
            <person name="Niang G."/>
            <person name="Scheremetjew M."/>
            <person name="Finn R."/>
            <person name="Kale V."/>
            <person name="Holt S."/>
            <person name="Cochrane G."/>
            <person name="Meng A."/>
            <person name="Brown T."/>
            <person name="Cohen L."/>
        </authorList>
    </citation>
    <scope>NUCLEOTIDE SEQUENCE</scope>
    <source>
        <strain evidence="3">RCC3387</strain>
    </source>
</reference>
<dbReference type="Pfam" id="PF04547">
    <property type="entry name" value="Anoctamin"/>
    <property type="match status" value="1"/>
</dbReference>
<feature type="transmembrane region" description="Helical" evidence="1">
    <location>
        <begin position="179"/>
        <end position="198"/>
    </location>
</feature>
<evidence type="ECO:0000313" key="3">
    <source>
        <dbReference type="EMBL" id="CAD9560289.1"/>
    </source>
</evidence>
<proteinExistence type="predicted"/>
<dbReference type="InterPro" id="IPR045122">
    <property type="entry name" value="Csc1-like"/>
</dbReference>